<sequence>MKLAENQQIFKEGIIVFPDDPSKEPYLAVSKCPKCGKVFFPKKDFCPVCMVEEMEDAALAGEGVLYTFTVVHLGVRGFKTPYVLGWVEFPEEKVRLAAQIVTDPLEAPEKLASGRKVKLDIGLLRSLEDGTEIIGYRYKPV</sequence>
<dbReference type="InterPro" id="IPR002878">
    <property type="entry name" value="ChsH2_C"/>
</dbReference>
<dbReference type="EMBL" id="FLUQ01000001">
    <property type="protein sequence ID" value="SBV99675.1"/>
    <property type="molecule type" value="Genomic_DNA"/>
</dbReference>
<evidence type="ECO:0000313" key="3">
    <source>
        <dbReference type="EMBL" id="SBV99675.1"/>
    </source>
</evidence>
<organism evidence="3">
    <name type="scientific">uncultured delta proteobacterium</name>
    <dbReference type="NCBI Taxonomy" id="34034"/>
    <lineage>
        <taxon>Bacteria</taxon>
        <taxon>Deltaproteobacteria</taxon>
        <taxon>environmental samples</taxon>
    </lineage>
</organism>
<dbReference type="InterPro" id="IPR052513">
    <property type="entry name" value="Thioester_dehydratase-like"/>
</dbReference>
<evidence type="ECO:0000259" key="1">
    <source>
        <dbReference type="Pfam" id="PF01796"/>
    </source>
</evidence>
<dbReference type="SUPFAM" id="SSF50249">
    <property type="entry name" value="Nucleic acid-binding proteins"/>
    <property type="match status" value="1"/>
</dbReference>
<evidence type="ECO:0008006" key="4">
    <source>
        <dbReference type="Google" id="ProtNLM"/>
    </source>
</evidence>
<dbReference type="Pfam" id="PF01796">
    <property type="entry name" value="OB_ChsH2_C"/>
    <property type="match status" value="1"/>
</dbReference>
<feature type="domain" description="ChsH2 C-terminal OB-fold" evidence="1">
    <location>
        <begin position="58"/>
        <end position="119"/>
    </location>
</feature>
<gene>
    <name evidence="3" type="ORF">KL86DPRO_11646</name>
</gene>
<dbReference type="InterPro" id="IPR012340">
    <property type="entry name" value="NA-bd_OB-fold"/>
</dbReference>
<evidence type="ECO:0000259" key="2">
    <source>
        <dbReference type="Pfam" id="PF12172"/>
    </source>
</evidence>
<dbReference type="PANTHER" id="PTHR34075">
    <property type="entry name" value="BLR3430 PROTEIN"/>
    <property type="match status" value="1"/>
</dbReference>
<dbReference type="AlphaFoldDB" id="A0A212JK58"/>
<feature type="domain" description="ChsH2 rubredoxin-like zinc ribbon" evidence="2">
    <location>
        <begin position="23"/>
        <end position="55"/>
    </location>
</feature>
<reference evidence="3" key="1">
    <citation type="submission" date="2016-04" db="EMBL/GenBank/DDBJ databases">
        <authorList>
            <person name="Evans L.H."/>
            <person name="Alamgir A."/>
            <person name="Owens N."/>
            <person name="Weber N.D."/>
            <person name="Virtaneva K."/>
            <person name="Barbian K."/>
            <person name="Babar A."/>
            <person name="Rosenke K."/>
        </authorList>
    </citation>
    <scope>NUCLEOTIDE SEQUENCE</scope>
    <source>
        <strain evidence="3">86</strain>
    </source>
</reference>
<dbReference type="Pfam" id="PF12172">
    <property type="entry name" value="zf-ChsH2"/>
    <property type="match status" value="1"/>
</dbReference>
<protein>
    <recommendedName>
        <fullName evidence="4">DUF35 domain-containing protein</fullName>
    </recommendedName>
</protein>
<dbReference type="InterPro" id="IPR022002">
    <property type="entry name" value="ChsH2_Znr"/>
</dbReference>
<dbReference type="PANTHER" id="PTHR34075:SF5">
    <property type="entry name" value="BLR3430 PROTEIN"/>
    <property type="match status" value="1"/>
</dbReference>
<proteinExistence type="predicted"/>
<accession>A0A212JK58</accession>
<dbReference type="Gene3D" id="6.10.30.10">
    <property type="match status" value="1"/>
</dbReference>
<name>A0A212JK58_9DELT</name>